<sequence>MNQEKLYLYTMDMKYVRNLHSADDRVQSVSPQIHKSNRPFVGVVVICGEHQYCIPLDHPKPKHLTMKNDIDFTRIFHDEKLIGVMNFNNMIPVDNTLVKKMNIKINKNDSPETKAYKNLCANELDWIQKNQDAIVKKANKLYQMINSDKANNNLRKRCLDFKKLEDVLTKWQANKKK</sequence>
<keyword evidence="2" id="KW-1185">Reference proteome</keyword>
<dbReference type="InterPro" id="IPR025911">
    <property type="entry name" value="ToxN/AbiQ_toxin"/>
</dbReference>
<gene>
    <name evidence="1" type="ORF">SAMN04487928_12525</name>
</gene>
<protein>
    <submittedName>
        <fullName evidence="1">Protein AbiQ</fullName>
    </submittedName>
</protein>
<evidence type="ECO:0000313" key="2">
    <source>
        <dbReference type="Proteomes" id="UP000182624"/>
    </source>
</evidence>
<dbReference type="RefSeq" id="WP_074890403.1">
    <property type="nucleotide sequence ID" value="NZ_FOXO01000025.1"/>
</dbReference>
<dbReference type="EMBL" id="FOXO01000025">
    <property type="protein sequence ID" value="SFQ23122.1"/>
    <property type="molecule type" value="Genomic_DNA"/>
</dbReference>
<dbReference type="Pfam" id="PF13958">
    <property type="entry name" value="ToxN_toxin"/>
    <property type="match status" value="1"/>
</dbReference>
<dbReference type="OrthoDB" id="1655812at2"/>
<organism evidence="1 2">
    <name type="scientific">Butyrivibrio proteoclasticus</name>
    <dbReference type="NCBI Taxonomy" id="43305"/>
    <lineage>
        <taxon>Bacteria</taxon>
        <taxon>Bacillati</taxon>
        <taxon>Bacillota</taxon>
        <taxon>Clostridia</taxon>
        <taxon>Lachnospirales</taxon>
        <taxon>Lachnospiraceae</taxon>
        <taxon>Butyrivibrio</taxon>
    </lineage>
</organism>
<evidence type="ECO:0000313" key="1">
    <source>
        <dbReference type="EMBL" id="SFQ23122.1"/>
    </source>
</evidence>
<dbReference type="Gene3D" id="3.10.129.130">
    <property type="match status" value="1"/>
</dbReference>
<accession>A0A1I5WTM2</accession>
<reference evidence="2" key="1">
    <citation type="submission" date="2016-10" db="EMBL/GenBank/DDBJ databases">
        <authorList>
            <person name="Varghese N."/>
            <person name="Submissions S."/>
        </authorList>
    </citation>
    <scope>NUCLEOTIDE SEQUENCE [LARGE SCALE GENOMIC DNA]</scope>
    <source>
        <strain evidence="2">P18</strain>
    </source>
</reference>
<dbReference type="GO" id="GO:0003723">
    <property type="term" value="F:RNA binding"/>
    <property type="evidence" value="ECO:0007669"/>
    <property type="project" value="InterPro"/>
</dbReference>
<dbReference type="Proteomes" id="UP000182624">
    <property type="component" value="Unassembled WGS sequence"/>
</dbReference>
<name>A0A1I5WTM2_9FIRM</name>
<dbReference type="AlphaFoldDB" id="A0A1I5WTM2"/>
<dbReference type="GO" id="GO:0004521">
    <property type="term" value="F:RNA endonuclease activity"/>
    <property type="evidence" value="ECO:0007669"/>
    <property type="project" value="InterPro"/>
</dbReference>
<proteinExistence type="predicted"/>
<dbReference type="InterPro" id="IPR053735">
    <property type="entry name" value="Type_III_TA_endoRNase"/>
</dbReference>